<sequence>MSKNNQQKKIKVTVDSEVALPCWAKEAHKSGVTTGSVGTVDARVSFMMESVTAGAVGPSLKKSRMLRSAIQDTVKVFDAAESWNARYSMSRAKQPGVEMRDALKNTTEFIPTRFANSCSRPPVDLKVRMTAIGCPLANCKISPKKEVVGAIVKEQMESCSAKPFYDMLRHDPTNTIGWMMTMLTQMDSMYFSNLQEANSVLSFRQIRRNVFSDWSTIGANRWTDERINSAPDRTDAEKKAEDKAHKAEFGMTKPCEGNWFADILLDKKVVNRRVKSALPTAKLDLVPALKASLSAMLRFKRGTKFVMKNQPGQNMLHVVVGPCGVIESSFALPILNNEVIAEDVKQFVEARISLAKKHRGDPYPAYRKVMQDKLYSMKLDLTEAEKAAMSTFKPTLDDQALVELGKQWREATQGCKPQEKAATIDEWVMLFCGVYPTQMKALMDDVGEEARLMIGTVPSSAVYPVNIDEMYTPEEMKAGFGGSDLKHATFEASEFFDETLAKKNRWNKVCEHTASFLQGRSRKIRIVPWDSVPKFHTHEGISLHDDNVFVSDARTPKELVADIRACYTMKGKYLSVEGKSSETLVDEVVLICGRLSSKQCSDVLTRAGIVRSPTFSKIDLCRISWPIPDLMRMTEHLGDVLHSNVVVGVNDQRAIFRTMVLLSRTTVPMFDPSIGLTNTISRIHSPWAVRLGRCLDFIIPECGDLKRLPDDNRISENVELLYPRIAMEANLIINKTLGDTQNCEILESLGMKAEANELKKTLCSALSVAFARGTSWCSMPSFSVTWYLDRKEDAAAKRKRLRDEEAYHAMSTDFRIRRLVQIPLESISGLHTQGPSIWAFMQLESGGVLSDPEPVSEKIPKANGNPLLTKDIKDVSMLLFEADRQNAQIGFRVKGNNCKWHVISRRDLPSNAMWADVNTSRGRLGTTKKGSETRDYLLPAPQILINTLYEELISTRSLTFARQPIPYLGRSMVNSEYEDLAEDVDPEGCIF</sequence>
<dbReference type="EMBL" id="BDQD01000153">
    <property type="protein sequence ID" value="GBH22718.1"/>
    <property type="molecule type" value="Genomic_RNA"/>
</dbReference>
<name>A0A2V0RIV0_9ZZZZ</name>
<organism evidence="1">
    <name type="scientific">viral metagenome</name>
    <dbReference type="NCBI Taxonomy" id="1070528"/>
    <lineage>
        <taxon>unclassified sequences</taxon>
        <taxon>metagenomes</taxon>
        <taxon>organismal metagenomes</taxon>
    </lineage>
</organism>
<protein>
    <submittedName>
        <fullName evidence="1">Uncharacterized protein</fullName>
    </submittedName>
</protein>
<comment type="caution">
    <text evidence="1">The sequence shown here is derived from an EMBL/GenBank/DDBJ whole genome shotgun (WGS) entry which is preliminary data.</text>
</comment>
<evidence type="ECO:0000313" key="1">
    <source>
        <dbReference type="EMBL" id="GBH22718.1"/>
    </source>
</evidence>
<proteinExistence type="predicted"/>
<reference evidence="1" key="1">
    <citation type="submission" date="2017-04" db="EMBL/GenBank/DDBJ databases">
        <title>Unveiling RNA virosphere associated with marine microorganisms.</title>
        <authorList>
            <person name="Urayama S."/>
            <person name="Takaki Y."/>
            <person name="Nishi S."/>
            <person name="Yoshida Y."/>
            <person name="Deguchi S."/>
            <person name="Takai K."/>
            <person name="Nunoura T."/>
        </authorList>
    </citation>
    <scope>NUCLEOTIDE SEQUENCE</scope>
</reference>
<accession>A0A2V0RIV0</accession>
<dbReference type="AlphaFoldDB" id="A0A2V0RIV0"/>